<evidence type="ECO:0000256" key="1">
    <source>
        <dbReference type="SAM" id="SignalP"/>
    </source>
</evidence>
<reference evidence="2" key="1">
    <citation type="submission" date="2023-01" db="EMBL/GenBank/DDBJ databases">
        <authorList>
            <person name="Van Ghelder C."/>
            <person name="Rancurel C."/>
        </authorList>
    </citation>
    <scope>NUCLEOTIDE SEQUENCE</scope>
    <source>
        <strain evidence="2">CNCM I-4278</strain>
    </source>
</reference>
<feature type="signal peptide" evidence="1">
    <location>
        <begin position="1"/>
        <end position="20"/>
    </location>
</feature>
<name>A0A9W4U312_9PLEO</name>
<keyword evidence="3" id="KW-1185">Reference proteome</keyword>
<gene>
    <name evidence="2" type="ORF">PDIGIT_LOCUS257</name>
</gene>
<comment type="caution">
    <text evidence="2">The sequence shown here is derived from an EMBL/GenBank/DDBJ whole genome shotgun (WGS) entry which is preliminary data.</text>
</comment>
<accession>A0A9W4U312</accession>
<organism evidence="2 3">
    <name type="scientific">Periconia digitata</name>
    <dbReference type="NCBI Taxonomy" id="1303443"/>
    <lineage>
        <taxon>Eukaryota</taxon>
        <taxon>Fungi</taxon>
        <taxon>Dikarya</taxon>
        <taxon>Ascomycota</taxon>
        <taxon>Pezizomycotina</taxon>
        <taxon>Dothideomycetes</taxon>
        <taxon>Pleosporomycetidae</taxon>
        <taxon>Pleosporales</taxon>
        <taxon>Massarineae</taxon>
        <taxon>Periconiaceae</taxon>
        <taxon>Periconia</taxon>
    </lineage>
</organism>
<feature type="chain" id="PRO_5040824537" evidence="1">
    <location>
        <begin position="21"/>
        <end position="167"/>
    </location>
</feature>
<dbReference type="EMBL" id="CAOQHR010000001">
    <property type="protein sequence ID" value="CAI6232101.1"/>
    <property type="molecule type" value="Genomic_DNA"/>
</dbReference>
<evidence type="ECO:0000313" key="2">
    <source>
        <dbReference type="EMBL" id="CAI6232101.1"/>
    </source>
</evidence>
<keyword evidence="1" id="KW-0732">Signal</keyword>
<proteinExistence type="predicted"/>
<dbReference type="Proteomes" id="UP001152607">
    <property type="component" value="Unassembled WGS sequence"/>
</dbReference>
<sequence>MTPLRTAGTWQGMWIHLLQAVPEHVASPAAKSICPSTCVAAPSDRPLLSSGPRRAVSSGSQLYTVGLRRMNERMTCLIHSFIHSAIYSRRREAGVFLYLSRMRSASVVCFFSLAALATRGCQGLWMGRDESMSPRKCTGTQSQASFSRFSTLAVRSHFCVCADAIDL</sequence>
<evidence type="ECO:0000313" key="3">
    <source>
        <dbReference type="Proteomes" id="UP001152607"/>
    </source>
</evidence>
<protein>
    <submittedName>
        <fullName evidence="2">Uncharacterized protein</fullName>
    </submittedName>
</protein>
<dbReference type="AlphaFoldDB" id="A0A9W4U312"/>